<reference evidence="7" key="1">
    <citation type="submission" date="2021-03" db="EMBL/GenBank/DDBJ databases">
        <authorList>
            <person name="Jaffe A."/>
        </authorList>
    </citation>
    <scope>NUCLEOTIDE SEQUENCE</scope>
    <source>
        <strain evidence="7">RIFCSPHIGHO2_01_FULL_AR10_44_11</strain>
    </source>
</reference>
<dbReference type="Gene3D" id="3.90.1720.10">
    <property type="entry name" value="endopeptidase domain like (from Nostoc punctiforme)"/>
    <property type="match status" value="1"/>
</dbReference>
<dbReference type="PROSITE" id="PS51257">
    <property type="entry name" value="PROKAR_LIPOPROTEIN"/>
    <property type="match status" value="1"/>
</dbReference>
<evidence type="ECO:0000256" key="1">
    <source>
        <dbReference type="ARBA" id="ARBA00007074"/>
    </source>
</evidence>
<protein>
    <submittedName>
        <fullName evidence="7">C40 family peptidase</fullName>
    </submittedName>
</protein>
<proteinExistence type="inferred from homology"/>
<sequence>MDESPIRQYIQPCSTSGCKYHQSQTGETACNTPSPSADTDDIKKDNAENGHPFWNFYCMRFVRTAYGAPAEYPKAINMHEALNEKGLISINSSIHVGALVFWYWSTFGHIGIYAGDGKVIHTGVNPNLKKKGIRESPLSDVTDVLDGYNHYQKPQTSYLGWAEAPENWLVA</sequence>
<evidence type="ECO:0000256" key="4">
    <source>
        <dbReference type="ARBA" id="ARBA00022807"/>
    </source>
</evidence>
<feature type="domain" description="NlpC/P60" evidence="6">
    <location>
        <begin position="54"/>
        <end position="132"/>
    </location>
</feature>
<comment type="caution">
    <text evidence="7">The sequence shown here is derived from an EMBL/GenBank/DDBJ whole genome shotgun (WGS) entry which is preliminary data.</text>
</comment>
<feature type="compositionally biased region" description="Polar residues" evidence="5">
    <location>
        <begin position="24"/>
        <end position="37"/>
    </location>
</feature>
<keyword evidence="2" id="KW-0645">Protease</keyword>
<accession>A0A8T4KRU4</accession>
<evidence type="ECO:0000256" key="2">
    <source>
        <dbReference type="ARBA" id="ARBA00022670"/>
    </source>
</evidence>
<name>A0A8T4KRU4_9ARCH</name>
<evidence type="ECO:0000259" key="6">
    <source>
        <dbReference type="Pfam" id="PF00877"/>
    </source>
</evidence>
<dbReference type="SUPFAM" id="SSF54001">
    <property type="entry name" value="Cysteine proteinases"/>
    <property type="match status" value="1"/>
</dbReference>
<dbReference type="AlphaFoldDB" id="A0A8T4KRU4"/>
<dbReference type="Proteomes" id="UP000677687">
    <property type="component" value="Unassembled WGS sequence"/>
</dbReference>
<dbReference type="InterPro" id="IPR000064">
    <property type="entry name" value="NLP_P60_dom"/>
</dbReference>
<organism evidence="7 8">
    <name type="scientific">Candidatus Iainarchaeum sp</name>
    <dbReference type="NCBI Taxonomy" id="3101447"/>
    <lineage>
        <taxon>Archaea</taxon>
        <taxon>Candidatus Iainarchaeota</taxon>
        <taxon>Candidatus Iainarchaeia</taxon>
        <taxon>Candidatus Iainarchaeales</taxon>
        <taxon>Candidatus Iainarchaeaceae</taxon>
        <taxon>Candidatus Iainarchaeum</taxon>
    </lineage>
</organism>
<reference evidence="7" key="2">
    <citation type="submission" date="2021-05" db="EMBL/GenBank/DDBJ databases">
        <title>Protein family content uncovers lineage relationships and bacterial pathway maintenance mechanisms in DPANN archaea.</title>
        <authorList>
            <person name="Castelle C.J."/>
            <person name="Meheust R."/>
            <person name="Jaffe A.L."/>
            <person name="Seitz K."/>
            <person name="Gong X."/>
            <person name="Baker B.J."/>
            <person name="Banfield J.F."/>
        </authorList>
    </citation>
    <scope>NUCLEOTIDE SEQUENCE</scope>
    <source>
        <strain evidence="7">RIFCSPHIGHO2_01_FULL_AR10_44_11</strain>
    </source>
</reference>
<feature type="region of interest" description="Disordered" evidence="5">
    <location>
        <begin position="24"/>
        <end position="44"/>
    </location>
</feature>
<comment type="similarity">
    <text evidence="1">Belongs to the peptidase C40 family.</text>
</comment>
<dbReference type="InterPro" id="IPR038765">
    <property type="entry name" value="Papain-like_cys_pep_sf"/>
</dbReference>
<keyword evidence="3" id="KW-0378">Hydrolase</keyword>
<evidence type="ECO:0000313" key="8">
    <source>
        <dbReference type="Proteomes" id="UP000677687"/>
    </source>
</evidence>
<evidence type="ECO:0000313" key="7">
    <source>
        <dbReference type="EMBL" id="MBS3057743.1"/>
    </source>
</evidence>
<evidence type="ECO:0000256" key="5">
    <source>
        <dbReference type="SAM" id="MobiDB-lite"/>
    </source>
</evidence>
<keyword evidence="4" id="KW-0788">Thiol protease</keyword>
<dbReference type="Pfam" id="PF00877">
    <property type="entry name" value="NLPC_P60"/>
    <property type="match status" value="1"/>
</dbReference>
<gene>
    <name evidence="7" type="ORF">J4415_03905</name>
</gene>
<dbReference type="GO" id="GO:0006508">
    <property type="term" value="P:proteolysis"/>
    <property type="evidence" value="ECO:0007669"/>
    <property type="project" value="UniProtKB-KW"/>
</dbReference>
<evidence type="ECO:0000256" key="3">
    <source>
        <dbReference type="ARBA" id="ARBA00022801"/>
    </source>
</evidence>
<dbReference type="GO" id="GO:0008234">
    <property type="term" value="F:cysteine-type peptidase activity"/>
    <property type="evidence" value="ECO:0007669"/>
    <property type="project" value="UniProtKB-KW"/>
</dbReference>
<dbReference type="EMBL" id="JAGVWD010000064">
    <property type="protein sequence ID" value="MBS3057743.1"/>
    <property type="molecule type" value="Genomic_DNA"/>
</dbReference>